<accession>A0ABZ2KY01</accession>
<gene>
    <name evidence="1" type="ORF">LVJ94_35395</name>
</gene>
<keyword evidence="2" id="KW-1185">Reference proteome</keyword>
<sequence>MLLQRVASTVIVDKLAYPARTDFEVRDGKVCIRYLPNDDVFTIHPHALAQLAEKAGLPPSFALKRARGEEWEKQLVCTNLNTLFQRTQFLTSEGEPTRFLHRIIGKELRGFLTRRFKRHLASIPLLRAFVEACRKSCAEPVEAISTDIRFSLKAFLPQVFQAFPGQYVCVGVEWANSDFGAGKLLISQTVWDPLRDTHAVLDHKISRVHLGSIIEESDLEISSETAAKEVDALAHATRDMVLKLLNEETIERLLHGIQVAHEHQLSWRQLRRQLALFLARKEIAHVEDLLTSDGVVDLPPAGQDENGERVPTRWWASNAIGYLAKRTADPGRKLELQYEAGKLLKGLTQGDAE</sequence>
<evidence type="ECO:0000313" key="1">
    <source>
        <dbReference type="EMBL" id="WXB02189.1"/>
    </source>
</evidence>
<proteinExistence type="predicted"/>
<protein>
    <submittedName>
        <fullName evidence="1">Uncharacterized protein</fullName>
    </submittedName>
</protein>
<reference evidence="1" key="1">
    <citation type="submission" date="2021-12" db="EMBL/GenBank/DDBJ databases">
        <title>Discovery of the Pendulisporaceae a myxobacterial family with distinct sporulation behavior and unique specialized metabolism.</title>
        <authorList>
            <person name="Garcia R."/>
            <person name="Popoff A."/>
            <person name="Bader C.D."/>
            <person name="Loehr J."/>
            <person name="Walesch S."/>
            <person name="Walt C."/>
            <person name="Boldt J."/>
            <person name="Bunk B."/>
            <person name="Haeckl F.J.F.P.J."/>
            <person name="Gunesch A.P."/>
            <person name="Birkelbach J."/>
            <person name="Nuebel U."/>
            <person name="Pietschmann T."/>
            <person name="Bach T."/>
            <person name="Mueller R."/>
        </authorList>
    </citation>
    <scope>NUCLEOTIDE SEQUENCE</scope>
    <source>
        <strain evidence="1">MSr11367</strain>
    </source>
</reference>
<dbReference type="Proteomes" id="UP001374803">
    <property type="component" value="Chromosome"/>
</dbReference>
<evidence type="ECO:0000313" key="2">
    <source>
        <dbReference type="Proteomes" id="UP001374803"/>
    </source>
</evidence>
<organism evidence="1 2">
    <name type="scientific">Pendulispora rubella</name>
    <dbReference type="NCBI Taxonomy" id="2741070"/>
    <lineage>
        <taxon>Bacteria</taxon>
        <taxon>Pseudomonadati</taxon>
        <taxon>Myxococcota</taxon>
        <taxon>Myxococcia</taxon>
        <taxon>Myxococcales</taxon>
        <taxon>Sorangiineae</taxon>
        <taxon>Pendulisporaceae</taxon>
        <taxon>Pendulispora</taxon>
    </lineage>
</organism>
<dbReference type="EMBL" id="CP089983">
    <property type="protein sequence ID" value="WXB02189.1"/>
    <property type="molecule type" value="Genomic_DNA"/>
</dbReference>
<name>A0ABZ2KY01_9BACT</name>
<dbReference type="RefSeq" id="WP_394831815.1">
    <property type="nucleotide sequence ID" value="NZ_CP089929.1"/>
</dbReference>